<protein>
    <submittedName>
        <fullName evidence="2">Uncharacterized protein</fullName>
    </submittedName>
</protein>
<feature type="region of interest" description="Disordered" evidence="1">
    <location>
        <begin position="95"/>
        <end position="119"/>
    </location>
</feature>
<reference evidence="2" key="1">
    <citation type="submission" date="2020-05" db="EMBL/GenBank/DDBJ databases">
        <title>WGS assembly of Panicum virgatum.</title>
        <authorList>
            <person name="Lovell J.T."/>
            <person name="Jenkins J."/>
            <person name="Shu S."/>
            <person name="Juenger T.E."/>
            <person name="Schmutz J."/>
        </authorList>
    </citation>
    <scope>NUCLEOTIDE SEQUENCE</scope>
    <source>
        <strain evidence="2">AP13</strain>
    </source>
</reference>
<dbReference type="AlphaFoldDB" id="A0A8T0U4B6"/>
<dbReference type="EMBL" id="CM029042">
    <property type="protein sequence ID" value="KAG2615923.1"/>
    <property type="molecule type" value="Genomic_DNA"/>
</dbReference>
<evidence type="ECO:0000313" key="2">
    <source>
        <dbReference type="EMBL" id="KAG2615923.1"/>
    </source>
</evidence>
<feature type="region of interest" description="Disordered" evidence="1">
    <location>
        <begin position="1"/>
        <end position="54"/>
    </location>
</feature>
<dbReference type="Proteomes" id="UP000823388">
    <property type="component" value="Chromosome 3N"/>
</dbReference>
<organism evidence="2 3">
    <name type="scientific">Panicum virgatum</name>
    <name type="common">Blackwell switchgrass</name>
    <dbReference type="NCBI Taxonomy" id="38727"/>
    <lineage>
        <taxon>Eukaryota</taxon>
        <taxon>Viridiplantae</taxon>
        <taxon>Streptophyta</taxon>
        <taxon>Embryophyta</taxon>
        <taxon>Tracheophyta</taxon>
        <taxon>Spermatophyta</taxon>
        <taxon>Magnoliopsida</taxon>
        <taxon>Liliopsida</taxon>
        <taxon>Poales</taxon>
        <taxon>Poaceae</taxon>
        <taxon>PACMAD clade</taxon>
        <taxon>Panicoideae</taxon>
        <taxon>Panicodae</taxon>
        <taxon>Paniceae</taxon>
        <taxon>Panicinae</taxon>
        <taxon>Panicum</taxon>
        <taxon>Panicum sect. Hiantes</taxon>
    </lineage>
</organism>
<sequence>MATPARLQCSLHPQPRAHPTAAQGRRRLGDLDRRGVGPRPTPRAARRLGRARQGRRDVCFEGAENLPGGRGSKYGTSVTRCSLGACPIHTALDLVGDSSTTSSSHDAKETPEGEEPKSADQIVGEVLCEYIVLSIKLALREFVYMG</sequence>
<comment type="caution">
    <text evidence="2">The sequence shown here is derived from an EMBL/GenBank/DDBJ whole genome shotgun (WGS) entry which is preliminary data.</text>
</comment>
<keyword evidence="3" id="KW-1185">Reference proteome</keyword>
<evidence type="ECO:0000256" key="1">
    <source>
        <dbReference type="SAM" id="MobiDB-lite"/>
    </source>
</evidence>
<accession>A0A8T0U4B6</accession>
<feature type="compositionally biased region" description="Basic and acidic residues" evidence="1">
    <location>
        <begin position="105"/>
        <end position="118"/>
    </location>
</feature>
<gene>
    <name evidence="2" type="ORF">PVAP13_3NG056831</name>
</gene>
<feature type="compositionally biased region" description="Basic residues" evidence="1">
    <location>
        <begin position="44"/>
        <end position="53"/>
    </location>
</feature>
<name>A0A8T0U4B6_PANVG</name>
<evidence type="ECO:0000313" key="3">
    <source>
        <dbReference type="Proteomes" id="UP000823388"/>
    </source>
</evidence>
<proteinExistence type="predicted"/>